<feature type="region of interest" description="Disordered" evidence="8">
    <location>
        <begin position="55"/>
        <end position="105"/>
    </location>
</feature>
<evidence type="ECO:0000256" key="7">
    <source>
        <dbReference type="PROSITE-ProRule" id="PRU01145"/>
    </source>
</evidence>
<dbReference type="PANTHER" id="PTHR13100">
    <property type="entry name" value="CELL GROWTH-REGULATING NUCLEOLAR PROTEIN LYAR"/>
    <property type="match status" value="1"/>
</dbReference>
<evidence type="ECO:0000256" key="2">
    <source>
        <dbReference type="ARBA" id="ARBA00022723"/>
    </source>
</evidence>
<dbReference type="GO" id="GO:0003677">
    <property type="term" value="F:DNA binding"/>
    <property type="evidence" value="ECO:0007669"/>
    <property type="project" value="InterPro"/>
</dbReference>
<gene>
    <name evidence="10" type="ORF">DASB73_009880</name>
</gene>
<comment type="caution">
    <text evidence="10">The sequence shown here is derived from an EMBL/GenBank/DDBJ whole genome shotgun (WGS) entry which is preliminary data.</text>
</comment>
<dbReference type="GO" id="GO:0000122">
    <property type="term" value="P:negative regulation of transcription by RNA polymerase II"/>
    <property type="evidence" value="ECO:0007669"/>
    <property type="project" value="TreeGrafter"/>
</dbReference>
<dbReference type="GO" id="GO:0006364">
    <property type="term" value="P:rRNA processing"/>
    <property type="evidence" value="ECO:0007669"/>
    <property type="project" value="TreeGrafter"/>
</dbReference>
<evidence type="ECO:0000259" key="9">
    <source>
        <dbReference type="Pfam" id="PF08790"/>
    </source>
</evidence>
<protein>
    <recommendedName>
        <fullName evidence="9">Zinc finger C2H2 LYAR-type domain-containing protein</fullName>
    </recommendedName>
</protein>
<organism evidence="10 11">
    <name type="scientific">Starmerella bacillaris</name>
    <name type="common">Yeast</name>
    <name type="synonym">Candida zemplinina</name>
    <dbReference type="NCBI Taxonomy" id="1247836"/>
    <lineage>
        <taxon>Eukaryota</taxon>
        <taxon>Fungi</taxon>
        <taxon>Dikarya</taxon>
        <taxon>Ascomycota</taxon>
        <taxon>Saccharomycotina</taxon>
        <taxon>Dipodascomycetes</taxon>
        <taxon>Dipodascales</taxon>
        <taxon>Trichomonascaceae</taxon>
        <taxon>Starmerella</taxon>
    </lineage>
</organism>
<dbReference type="Gene3D" id="3.30.1490.490">
    <property type="match status" value="1"/>
</dbReference>
<evidence type="ECO:0000313" key="10">
    <source>
        <dbReference type="EMBL" id="GMM50030.1"/>
    </source>
</evidence>
<proteinExistence type="predicted"/>
<name>A0AAV5RF56_STABA</name>
<feature type="domain" description="Zinc finger C2H2 LYAR-type" evidence="9">
    <location>
        <begin position="17"/>
        <end position="44"/>
    </location>
</feature>
<dbReference type="InterPro" id="IPR014898">
    <property type="entry name" value="Znf_C2H2_LYAR"/>
</dbReference>
<dbReference type="Pfam" id="PF08790">
    <property type="entry name" value="zf-LYAR"/>
    <property type="match status" value="1"/>
</dbReference>
<dbReference type="SUPFAM" id="SSF57667">
    <property type="entry name" value="beta-beta-alpha zinc fingers"/>
    <property type="match status" value="1"/>
</dbReference>
<dbReference type="GO" id="GO:0005730">
    <property type="term" value="C:nucleolus"/>
    <property type="evidence" value="ECO:0007669"/>
    <property type="project" value="TreeGrafter"/>
</dbReference>
<keyword evidence="11" id="KW-1185">Reference proteome</keyword>
<evidence type="ECO:0000256" key="8">
    <source>
        <dbReference type="SAM" id="MobiDB-lite"/>
    </source>
</evidence>
<dbReference type="InterPro" id="IPR039999">
    <property type="entry name" value="LYAR"/>
</dbReference>
<dbReference type="AlphaFoldDB" id="A0AAV5RF56"/>
<keyword evidence="5" id="KW-0862">Zinc</keyword>
<feature type="compositionally biased region" description="Basic and acidic residues" evidence="8">
    <location>
        <begin position="79"/>
        <end position="99"/>
    </location>
</feature>
<evidence type="ECO:0000313" key="11">
    <source>
        <dbReference type="Proteomes" id="UP001362899"/>
    </source>
</evidence>
<dbReference type="EMBL" id="BTGC01000003">
    <property type="protein sequence ID" value="GMM50030.1"/>
    <property type="molecule type" value="Genomic_DNA"/>
</dbReference>
<evidence type="ECO:0000256" key="5">
    <source>
        <dbReference type="ARBA" id="ARBA00022833"/>
    </source>
</evidence>
<evidence type="ECO:0000256" key="6">
    <source>
        <dbReference type="ARBA" id="ARBA00023242"/>
    </source>
</evidence>
<evidence type="ECO:0000256" key="1">
    <source>
        <dbReference type="ARBA" id="ARBA00004123"/>
    </source>
</evidence>
<dbReference type="Proteomes" id="UP001362899">
    <property type="component" value="Unassembled WGS sequence"/>
</dbReference>
<keyword evidence="3" id="KW-0677">Repeat</keyword>
<dbReference type="PROSITE" id="PS51804">
    <property type="entry name" value="ZF_C2HC_LYAR"/>
    <property type="match status" value="1"/>
</dbReference>
<dbReference type="InterPro" id="IPR036236">
    <property type="entry name" value="Znf_C2H2_sf"/>
</dbReference>
<sequence length="147" mass="16327">MVKKKVQQHLNRCHAAVTCIDCSVTFPGTDFKNHNQCITEAEKYQGKLYQPKVKKVVPQKPETTEAKKVQPAAPISESSKSKKDSKPVKEKADSKKAKDTAAPNVVKVGKDTSFKKILKKLGKDNALDKKQVLERLVLTKEGTLVLK</sequence>
<keyword evidence="4 7" id="KW-0863">Zinc-finger</keyword>
<evidence type="ECO:0000256" key="3">
    <source>
        <dbReference type="ARBA" id="ARBA00022737"/>
    </source>
</evidence>
<keyword evidence="6" id="KW-0539">Nucleus</keyword>
<accession>A0AAV5RF56</accession>
<evidence type="ECO:0000256" key="4">
    <source>
        <dbReference type="ARBA" id="ARBA00022771"/>
    </source>
</evidence>
<reference evidence="10 11" key="1">
    <citation type="journal article" date="2023" name="Elife">
        <title>Identification of key yeast species and microbe-microbe interactions impacting larval growth of Drosophila in the wild.</title>
        <authorList>
            <person name="Mure A."/>
            <person name="Sugiura Y."/>
            <person name="Maeda R."/>
            <person name="Honda K."/>
            <person name="Sakurai N."/>
            <person name="Takahashi Y."/>
            <person name="Watada M."/>
            <person name="Katoh T."/>
            <person name="Gotoh A."/>
            <person name="Gotoh Y."/>
            <person name="Taniguchi I."/>
            <person name="Nakamura K."/>
            <person name="Hayashi T."/>
            <person name="Katayama T."/>
            <person name="Uemura T."/>
            <person name="Hattori Y."/>
        </authorList>
    </citation>
    <scope>NUCLEOTIDE SEQUENCE [LARGE SCALE GENOMIC DNA]</scope>
    <source>
        <strain evidence="10 11">SB-73</strain>
    </source>
</reference>
<comment type="subcellular location">
    <subcellularLocation>
        <location evidence="1">Nucleus</location>
    </subcellularLocation>
</comment>
<keyword evidence="2" id="KW-0479">Metal-binding</keyword>
<dbReference type="GO" id="GO:0008270">
    <property type="term" value="F:zinc ion binding"/>
    <property type="evidence" value="ECO:0007669"/>
    <property type="project" value="UniProtKB-KW"/>
</dbReference>
<dbReference type="PANTHER" id="PTHR13100:SF10">
    <property type="entry name" value="CELL GROWTH-REGULATING NUCLEOLAR PROTEIN"/>
    <property type="match status" value="1"/>
</dbReference>